<evidence type="ECO:0000313" key="2">
    <source>
        <dbReference type="Proteomes" id="UP000315295"/>
    </source>
</evidence>
<dbReference type="Proteomes" id="UP000315295">
    <property type="component" value="Unassembled WGS sequence"/>
</dbReference>
<organism evidence="1 2">
    <name type="scientific">Malus baccata</name>
    <name type="common">Siberian crab apple</name>
    <name type="synonym">Pyrus baccata</name>
    <dbReference type="NCBI Taxonomy" id="106549"/>
    <lineage>
        <taxon>Eukaryota</taxon>
        <taxon>Viridiplantae</taxon>
        <taxon>Streptophyta</taxon>
        <taxon>Embryophyta</taxon>
        <taxon>Tracheophyta</taxon>
        <taxon>Spermatophyta</taxon>
        <taxon>Magnoliopsida</taxon>
        <taxon>eudicotyledons</taxon>
        <taxon>Gunneridae</taxon>
        <taxon>Pentapetalae</taxon>
        <taxon>rosids</taxon>
        <taxon>fabids</taxon>
        <taxon>Rosales</taxon>
        <taxon>Rosaceae</taxon>
        <taxon>Amygdaloideae</taxon>
        <taxon>Maleae</taxon>
        <taxon>Malus</taxon>
    </lineage>
</organism>
<evidence type="ECO:0000313" key="1">
    <source>
        <dbReference type="EMBL" id="TQD70106.1"/>
    </source>
</evidence>
<accession>A0A540K7B1</accession>
<sequence>MKIDPENAPPAVVMLAVKIYDEVAEPGGPATALADEYALAGSRCFEYDHIGDELVKLTAPLTGSVRGDGDEFSGERESGTVIDGVKGSQSGCDFVRATPPMTLTIYYSIHL</sequence>
<keyword evidence="2" id="KW-1185">Reference proteome</keyword>
<dbReference type="AlphaFoldDB" id="A0A540K7B1"/>
<comment type="caution">
    <text evidence="1">The sequence shown here is derived from an EMBL/GenBank/DDBJ whole genome shotgun (WGS) entry which is preliminary data.</text>
</comment>
<gene>
    <name evidence="1" type="ORF">C1H46_044359</name>
</gene>
<proteinExistence type="predicted"/>
<name>A0A540K7B1_MALBA</name>
<reference evidence="1 2" key="1">
    <citation type="journal article" date="2019" name="G3 (Bethesda)">
        <title>Sequencing of a Wild Apple (Malus baccata) Genome Unravels the Differences Between Cultivated and Wild Apple Species Regarding Disease Resistance and Cold Tolerance.</title>
        <authorList>
            <person name="Chen X."/>
        </authorList>
    </citation>
    <scope>NUCLEOTIDE SEQUENCE [LARGE SCALE GENOMIC DNA]</scope>
    <source>
        <strain evidence="2">cv. Shandingzi</strain>
        <tissue evidence="1">Leaves</tissue>
    </source>
</reference>
<protein>
    <submittedName>
        <fullName evidence="1">Uncharacterized protein</fullName>
    </submittedName>
</protein>
<dbReference type="EMBL" id="VIEB01001989">
    <property type="protein sequence ID" value="TQD70106.1"/>
    <property type="molecule type" value="Genomic_DNA"/>
</dbReference>